<name>A0AAV3A1J7_PYXAD</name>
<dbReference type="AlphaFoldDB" id="A0AAV3A1J7"/>
<evidence type="ECO:0000313" key="2">
    <source>
        <dbReference type="Proteomes" id="UP001181693"/>
    </source>
</evidence>
<dbReference type="Proteomes" id="UP001181693">
    <property type="component" value="Unassembled WGS sequence"/>
</dbReference>
<accession>A0AAV3A1J7</accession>
<proteinExistence type="predicted"/>
<reference evidence="1" key="1">
    <citation type="thesis" date="2020" institute="ProQuest LLC" country="789 East Eisenhower Parkway, Ann Arbor, MI, USA">
        <title>Comparative Genomics and Chromosome Evolution.</title>
        <authorList>
            <person name="Mudd A.B."/>
        </authorList>
    </citation>
    <scope>NUCLEOTIDE SEQUENCE</scope>
    <source>
        <strain evidence="1">1538</strain>
        <tissue evidence="1">Blood</tissue>
    </source>
</reference>
<evidence type="ECO:0000313" key="1">
    <source>
        <dbReference type="EMBL" id="DBA17452.1"/>
    </source>
</evidence>
<evidence type="ECO:0008006" key="3">
    <source>
        <dbReference type="Google" id="ProtNLM"/>
    </source>
</evidence>
<comment type="caution">
    <text evidence="1">The sequence shown here is derived from an EMBL/GenBank/DDBJ whole genome shotgun (WGS) entry which is preliminary data.</text>
</comment>
<sequence length="91" mass="10728">MFTIWSVVTLYSVPPSQSTCKRTRTCKYICLLKFPFFFQQCSTVSTAKCDRFCFLFKLCQKKELHCLVLYISVNHLCSVYYTQHVPLRDGH</sequence>
<protein>
    <recommendedName>
        <fullName evidence="3">Secreted protein</fullName>
    </recommendedName>
</protein>
<organism evidence="1 2">
    <name type="scientific">Pyxicephalus adspersus</name>
    <name type="common">African bullfrog</name>
    <dbReference type="NCBI Taxonomy" id="30357"/>
    <lineage>
        <taxon>Eukaryota</taxon>
        <taxon>Metazoa</taxon>
        <taxon>Chordata</taxon>
        <taxon>Craniata</taxon>
        <taxon>Vertebrata</taxon>
        <taxon>Euteleostomi</taxon>
        <taxon>Amphibia</taxon>
        <taxon>Batrachia</taxon>
        <taxon>Anura</taxon>
        <taxon>Neobatrachia</taxon>
        <taxon>Ranoidea</taxon>
        <taxon>Pyxicephalidae</taxon>
        <taxon>Pyxicephalinae</taxon>
        <taxon>Pyxicephalus</taxon>
    </lineage>
</organism>
<dbReference type="EMBL" id="DYDO01000010">
    <property type="protein sequence ID" value="DBA17452.1"/>
    <property type="molecule type" value="Genomic_DNA"/>
</dbReference>
<gene>
    <name evidence="1" type="ORF">GDO54_002900</name>
</gene>
<keyword evidence="2" id="KW-1185">Reference proteome</keyword>